<evidence type="ECO:0000313" key="2">
    <source>
        <dbReference type="Proteomes" id="UP000507470"/>
    </source>
</evidence>
<dbReference type="Gene3D" id="2.120.10.30">
    <property type="entry name" value="TolB, C-terminal domain"/>
    <property type="match status" value="1"/>
</dbReference>
<gene>
    <name evidence="1" type="ORF">MCOR_33764</name>
</gene>
<sequence length="383" mass="43511">MDNLSQVTENILSQTEITLGNLNKSRNKIKRKVSEIKQKVIAHLDRLEADIHKDIDDKYENCSNTVSHKKENIQSRADSVFTWKNDMKLLKQHTSEIHLFQAVKLLDARNQKELEIREIQTETIPTLTYHSSESESDINKVLQDFGDGVNIFSGCFIPCNTLLLVPYYESRLYVCKLDGSKTKAILLDNGPEHIPLYDNNSAVVSVGENGIQIIDLTTLKPGRKIKVEGYCRGITSVQDKIWVNNRPNFLTILDINGKFLNTIQATFNPCDICANKNGDVYCTDFDSNKIYLVTSDGKEREIYNSPDLRNPSCGTVDERCDVYVAGYGSNSIDRLSNDGQKHDIVLTVDDQITRPTWVSYNYETRELLVVHKDDCATVNIYKT</sequence>
<keyword evidence="2" id="KW-1185">Reference proteome</keyword>
<dbReference type="InterPro" id="IPR011042">
    <property type="entry name" value="6-blade_b-propeller_TolB-like"/>
</dbReference>
<dbReference type="SUPFAM" id="SSF101898">
    <property type="entry name" value="NHL repeat"/>
    <property type="match status" value="1"/>
</dbReference>
<dbReference type="AlphaFoldDB" id="A0A6J8CUM4"/>
<organism evidence="1 2">
    <name type="scientific">Mytilus coruscus</name>
    <name type="common">Sea mussel</name>
    <dbReference type="NCBI Taxonomy" id="42192"/>
    <lineage>
        <taxon>Eukaryota</taxon>
        <taxon>Metazoa</taxon>
        <taxon>Spiralia</taxon>
        <taxon>Lophotrochozoa</taxon>
        <taxon>Mollusca</taxon>
        <taxon>Bivalvia</taxon>
        <taxon>Autobranchia</taxon>
        <taxon>Pteriomorphia</taxon>
        <taxon>Mytilida</taxon>
        <taxon>Mytiloidea</taxon>
        <taxon>Mytilidae</taxon>
        <taxon>Mytilinae</taxon>
        <taxon>Mytilus</taxon>
    </lineage>
</organism>
<reference evidence="1 2" key="1">
    <citation type="submission" date="2020-06" db="EMBL/GenBank/DDBJ databases">
        <authorList>
            <person name="Li R."/>
            <person name="Bekaert M."/>
        </authorList>
    </citation>
    <scope>NUCLEOTIDE SEQUENCE [LARGE SCALE GENOMIC DNA]</scope>
    <source>
        <strain evidence="2">wild</strain>
    </source>
</reference>
<protein>
    <recommendedName>
        <fullName evidence="3">SMP-30/Gluconolactonase/LRE-like region domain-containing protein</fullName>
    </recommendedName>
</protein>
<evidence type="ECO:0000313" key="1">
    <source>
        <dbReference type="EMBL" id="CAC5399505.1"/>
    </source>
</evidence>
<dbReference type="Proteomes" id="UP000507470">
    <property type="component" value="Unassembled WGS sequence"/>
</dbReference>
<proteinExistence type="predicted"/>
<evidence type="ECO:0008006" key="3">
    <source>
        <dbReference type="Google" id="ProtNLM"/>
    </source>
</evidence>
<dbReference type="EMBL" id="CACVKT020006042">
    <property type="protein sequence ID" value="CAC5399505.1"/>
    <property type="molecule type" value="Genomic_DNA"/>
</dbReference>
<name>A0A6J8CUM4_MYTCO</name>
<dbReference type="OrthoDB" id="6064561at2759"/>
<accession>A0A6J8CUM4</accession>